<evidence type="ECO:0000256" key="7">
    <source>
        <dbReference type="ARBA" id="ARBA00023157"/>
    </source>
</evidence>
<feature type="domain" description="Peptidase S1" evidence="11">
    <location>
        <begin position="173"/>
        <end position="395"/>
    </location>
</feature>
<evidence type="ECO:0000256" key="10">
    <source>
        <dbReference type="RuleBase" id="RU363034"/>
    </source>
</evidence>
<name>A0A8X7X8X0_POLSE</name>
<feature type="non-terminal residue" evidence="12">
    <location>
        <position position="1"/>
    </location>
</feature>
<dbReference type="EMBL" id="JAATIS010003638">
    <property type="protein sequence ID" value="KAG2463807.1"/>
    <property type="molecule type" value="Genomic_DNA"/>
</dbReference>
<evidence type="ECO:0000256" key="9">
    <source>
        <dbReference type="ARBA" id="ARBA00038868"/>
    </source>
</evidence>
<dbReference type="InterPro" id="IPR043504">
    <property type="entry name" value="Peptidase_S1_PA_chymotrypsin"/>
</dbReference>
<dbReference type="Proteomes" id="UP000886611">
    <property type="component" value="Unassembled WGS sequence"/>
</dbReference>
<evidence type="ECO:0000256" key="2">
    <source>
        <dbReference type="ARBA" id="ARBA00022670"/>
    </source>
</evidence>
<dbReference type="Gene3D" id="2.40.10.10">
    <property type="entry name" value="Trypsin-like serine proteases"/>
    <property type="match status" value="1"/>
</dbReference>
<dbReference type="InterPro" id="IPR001314">
    <property type="entry name" value="Peptidase_S1A"/>
</dbReference>
<dbReference type="Pfam" id="PF00089">
    <property type="entry name" value="Trypsin"/>
    <property type="match status" value="1"/>
</dbReference>
<feature type="non-terminal residue" evidence="12">
    <location>
        <position position="400"/>
    </location>
</feature>
<evidence type="ECO:0000256" key="5">
    <source>
        <dbReference type="ARBA" id="ARBA00022825"/>
    </source>
</evidence>
<comment type="subcellular location">
    <subcellularLocation>
        <location evidence="1">Secreted</location>
        <location evidence="1">Extracellular space</location>
    </subcellularLocation>
</comment>
<dbReference type="PROSITE" id="PS00134">
    <property type="entry name" value="TRYPSIN_HIS"/>
    <property type="match status" value="1"/>
</dbReference>
<dbReference type="SMART" id="SM00020">
    <property type="entry name" value="Tryp_SPc"/>
    <property type="match status" value="1"/>
</dbReference>
<dbReference type="PRINTS" id="PR00722">
    <property type="entry name" value="CHYMOTRYPSIN"/>
</dbReference>
<keyword evidence="6" id="KW-0865">Zymogen</keyword>
<evidence type="ECO:0000256" key="3">
    <source>
        <dbReference type="ARBA" id="ARBA00022729"/>
    </source>
</evidence>
<proteinExistence type="predicted"/>
<sequence length="400" mass="44325">MEQSLEELERAILENSVTLERLISGAVRRKEADLPDGASVPWTVLRSSKHGQSGPSAAAAIPQVTSRPVLFSRSPAKLPRYSGLTPLEPYLAQVDLARYTMSGTARKLRHTWPLPWRVPRIQVLIDLPSEECRDLQALTAALTRRFGQRTSAECSREKLTSRRRREGVFGEKIIDGREAAPHSRPYMAFLDVSSKFYKYICGGSLIRPDVILTAAHCKGKSITVILGAHYPSQNEKSKQVIPVQEMIPHEEYDDETFKNDIMLLKLKYNATITKEVKTISLPHKNQYFEAGTTCWVAGWGLNVTDGPESDVLREVKVKIQSHCDSSSQICARGTGRKGTCTGDSGGPLVCQGQGKIRTAAGIVSYANSESCEEPDRSNVYVKVSAYLKWIKSKISDRSSA</sequence>
<comment type="caution">
    <text evidence="12">The sequence shown here is derived from an EMBL/GenBank/DDBJ whole genome shotgun (WGS) entry which is preliminary data.</text>
</comment>
<keyword evidence="5 10" id="KW-0720">Serine protease</keyword>
<evidence type="ECO:0000256" key="1">
    <source>
        <dbReference type="ARBA" id="ARBA00004239"/>
    </source>
</evidence>
<dbReference type="PROSITE" id="PS50240">
    <property type="entry name" value="TRYPSIN_DOM"/>
    <property type="match status" value="1"/>
</dbReference>
<dbReference type="GO" id="GO:0004252">
    <property type="term" value="F:serine-type endopeptidase activity"/>
    <property type="evidence" value="ECO:0007669"/>
    <property type="project" value="UniProtKB-EC"/>
</dbReference>
<keyword evidence="4 10" id="KW-0378">Hydrolase</keyword>
<organism evidence="12 13">
    <name type="scientific">Polypterus senegalus</name>
    <name type="common">Senegal bichir</name>
    <dbReference type="NCBI Taxonomy" id="55291"/>
    <lineage>
        <taxon>Eukaryota</taxon>
        <taxon>Metazoa</taxon>
        <taxon>Chordata</taxon>
        <taxon>Craniata</taxon>
        <taxon>Vertebrata</taxon>
        <taxon>Euteleostomi</taxon>
        <taxon>Actinopterygii</taxon>
        <taxon>Polypteriformes</taxon>
        <taxon>Polypteridae</taxon>
        <taxon>Polypterus</taxon>
    </lineage>
</organism>
<evidence type="ECO:0000256" key="6">
    <source>
        <dbReference type="ARBA" id="ARBA00023145"/>
    </source>
</evidence>
<keyword evidence="13" id="KW-1185">Reference proteome</keyword>
<dbReference type="CDD" id="cd00190">
    <property type="entry name" value="Tryp_SPc"/>
    <property type="match status" value="1"/>
</dbReference>
<dbReference type="AlphaFoldDB" id="A0A8X7X8X0"/>
<evidence type="ECO:0000256" key="4">
    <source>
        <dbReference type="ARBA" id="ARBA00022801"/>
    </source>
</evidence>
<evidence type="ECO:0000256" key="8">
    <source>
        <dbReference type="ARBA" id="ARBA00036320"/>
    </source>
</evidence>
<dbReference type="EC" id="3.4.21.4" evidence="9"/>
<dbReference type="InterPro" id="IPR033116">
    <property type="entry name" value="TRYPSIN_SER"/>
</dbReference>
<keyword evidence="3" id="KW-0732">Signal</keyword>
<dbReference type="InterPro" id="IPR009003">
    <property type="entry name" value="Peptidase_S1_PA"/>
</dbReference>
<dbReference type="FunFam" id="2.40.10.10:FF:000005">
    <property type="entry name" value="Serine protease 37"/>
    <property type="match status" value="1"/>
</dbReference>
<gene>
    <name evidence="12" type="primary">Bdmd1_0</name>
    <name evidence="12" type="ORF">GTO96_0003235</name>
</gene>
<keyword evidence="7" id="KW-1015">Disulfide bond</keyword>
<dbReference type="PROSITE" id="PS00135">
    <property type="entry name" value="TRYPSIN_SER"/>
    <property type="match status" value="1"/>
</dbReference>
<keyword evidence="2 10" id="KW-0645">Protease</keyword>
<dbReference type="PANTHER" id="PTHR24271:SF81">
    <property type="entry name" value="GRANZYME B"/>
    <property type="match status" value="1"/>
</dbReference>
<dbReference type="InterPro" id="IPR001254">
    <property type="entry name" value="Trypsin_dom"/>
</dbReference>
<dbReference type="GO" id="GO:0005576">
    <property type="term" value="C:extracellular region"/>
    <property type="evidence" value="ECO:0007669"/>
    <property type="project" value="UniProtKB-SubCell"/>
</dbReference>
<comment type="catalytic activity">
    <reaction evidence="8">
        <text>Preferential cleavage: Arg-|-Xaa, Lys-|-Xaa.</text>
        <dbReference type="EC" id="3.4.21.4"/>
    </reaction>
</comment>
<accession>A0A8X7X8X0</accession>
<evidence type="ECO:0000313" key="12">
    <source>
        <dbReference type="EMBL" id="KAG2463807.1"/>
    </source>
</evidence>
<dbReference type="InterPro" id="IPR018114">
    <property type="entry name" value="TRYPSIN_HIS"/>
</dbReference>
<evidence type="ECO:0000259" key="11">
    <source>
        <dbReference type="PROSITE" id="PS50240"/>
    </source>
</evidence>
<dbReference type="SUPFAM" id="SSF50494">
    <property type="entry name" value="Trypsin-like serine proteases"/>
    <property type="match status" value="1"/>
</dbReference>
<evidence type="ECO:0000313" key="13">
    <source>
        <dbReference type="Proteomes" id="UP000886611"/>
    </source>
</evidence>
<dbReference type="PANTHER" id="PTHR24271">
    <property type="entry name" value="KALLIKREIN-RELATED"/>
    <property type="match status" value="1"/>
</dbReference>
<protein>
    <recommendedName>
        <fullName evidence="9">trypsin</fullName>
        <ecNumber evidence="9">3.4.21.4</ecNumber>
    </recommendedName>
</protein>
<dbReference type="GO" id="GO:0006508">
    <property type="term" value="P:proteolysis"/>
    <property type="evidence" value="ECO:0007669"/>
    <property type="project" value="UniProtKB-KW"/>
</dbReference>
<reference evidence="12 13" key="1">
    <citation type="journal article" date="2021" name="Cell">
        <title>Tracing the genetic footprints of vertebrate landing in non-teleost ray-finned fishes.</title>
        <authorList>
            <person name="Bi X."/>
            <person name="Wang K."/>
            <person name="Yang L."/>
            <person name="Pan H."/>
            <person name="Jiang H."/>
            <person name="Wei Q."/>
            <person name="Fang M."/>
            <person name="Yu H."/>
            <person name="Zhu C."/>
            <person name="Cai Y."/>
            <person name="He Y."/>
            <person name="Gan X."/>
            <person name="Zeng H."/>
            <person name="Yu D."/>
            <person name="Zhu Y."/>
            <person name="Jiang H."/>
            <person name="Qiu Q."/>
            <person name="Yang H."/>
            <person name="Zhang Y.E."/>
            <person name="Wang W."/>
            <person name="Zhu M."/>
            <person name="He S."/>
            <person name="Zhang G."/>
        </authorList>
    </citation>
    <scope>NUCLEOTIDE SEQUENCE [LARGE SCALE GENOMIC DNA]</scope>
    <source>
        <strain evidence="12">Bchr_013</strain>
    </source>
</reference>